<name>A0A6A4T3Y5_SCOMX</name>
<proteinExistence type="predicted"/>
<dbReference type="Proteomes" id="UP000438429">
    <property type="component" value="Unassembled WGS sequence"/>
</dbReference>
<reference evidence="1 2" key="1">
    <citation type="submission" date="2019-06" db="EMBL/GenBank/DDBJ databases">
        <title>Draft genomes of female and male turbot (Scophthalmus maximus).</title>
        <authorList>
            <person name="Xu H."/>
            <person name="Xu X.-W."/>
            <person name="Shao C."/>
            <person name="Chen S."/>
        </authorList>
    </citation>
    <scope>NUCLEOTIDE SEQUENCE [LARGE SCALE GENOMIC DNA]</scope>
    <source>
        <strain evidence="1">Ysfricsl-2016a</strain>
        <tissue evidence="1">Blood</tissue>
    </source>
</reference>
<accession>A0A6A4T3Y5</accession>
<evidence type="ECO:0000313" key="2">
    <source>
        <dbReference type="Proteomes" id="UP000438429"/>
    </source>
</evidence>
<dbReference type="EMBL" id="VEVO01000007">
    <property type="protein sequence ID" value="KAF0039599.1"/>
    <property type="molecule type" value="Genomic_DNA"/>
</dbReference>
<sequence length="137" mass="15960">MNRAQLALPAEINRLQSQRGVIQFSEYTSERRSVKTHLNLPNTFLKKHTMNLNPLPHLKRCVIKKIAKKNDLSPRLIMRLRGTFISIVSVCSPTHFDVYTPPRIEDSLDSQPSVNVREKSIATRCRRRHAQRSPWIY</sequence>
<evidence type="ECO:0000313" key="1">
    <source>
        <dbReference type="EMBL" id="KAF0039599.1"/>
    </source>
</evidence>
<comment type="caution">
    <text evidence="1">The sequence shown here is derived from an EMBL/GenBank/DDBJ whole genome shotgun (WGS) entry which is preliminary data.</text>
</comment>
<dbReference type="AlphaFoldDB" id="A0A6A4T3Y5"/>
<organism evidence="1 2">
    <name type="scientific">Scophthalmus maximus</name>
    <name type="common">Turbot</name>
    <name type="synonym">Psetta maxima</name>
    <dbReference type="NCBI Taxonomy" id="52904"/>
    <lineage>
        <taxon>Eukaryota</taxon>
        <taxon>Metazoa</taxon>
        <taxon>Chordata</taxon>
        <taxon>Craniata</taxon>
        <taxon>Vertebrata</taxon>
        <taxon>Euteleostomi</taxon>
        <taxon>Actinopterygii</taxon>
        <taxon>Neopterygii</taxon>
        <taxon>Teleostei</taxon>
        <taxon>Neoteleostei</taxon>
        <taxon>Acanthomorphata</taxon>
        <taxon>Carangaria</taxon>
        <taxon>Pleuronectiformes</taxon>
        <taxon>Pleuronectoidei</taxon>
        <taxon>Scophthalmidae</taxon>
        <taxon>Scophthalmus</taxon>
    </lineage>
</organism>
<protein>
    <submittedName>
        <fullName evidence="1">Uncharacterized protein</fullName>
    </submittedName>
</protein>
<gene>
    <name evidence="1" type="ORF">F2P81_007834</name>
</gene>